<dbReference type="InterPro" id="IPR001034">
    <property type="entry name" value="DeoR_HTH"/>
</dbReference>
<evidence type="ECO:0000313" key="5">
    <source>
        <dbReference type="EMBL" id="GAA2334007.1"/>
    </source>
</evidence>
<dbReference type="InterPro" id="IPR036388">
    <property type="entry name" value="WH-like_DNA-bd_sf"/>
</dbReference>
<gene>
    <name evidence="5" type="ORF">GCM10010170_013450</name>
</gene>
<organism evidence="5 6">
    <name type="scientific">Dactylosporangium salmoneum</name>
    <dbReference type="NCBI Taxonomy" id="53361"/>
    <lineage>
        <taxon>Bacteria</taxon>
        <taxon>Bacillati</taxon>
        <taxon>Actinomycetota</taxon>
        <taxon>Actinomycetes</taxon>
        <taxon>Micromonosporales</taxon>
        <taxon>Micromonosporaceae</taxon>
        <taxon>Dactylosporangium</taxon>
    </lineage>
</organism>
<evidence type="ECO:0000256" key="1">
    <source>
        <dbReference type="ARBA" id="ARBA00023015"/>
    </source>
</evidence>
<comment type="caution">
    <text evidence="5">The sequence shown here is derived from an EMBL/GenBank/DDBJ whole genome shotgun (WGS) entry which is preliminary data.</text>
</comment>
<keyword evidence="1" id="KW-0805">Transcription regulation</keyword>
<evidence type="ECO:0000256" key="2">
    <source>
        <dbReference type="ARBA" id="ARBA00023163"/>
    </source>
</evidence>
<evidence type="ECO:0000313" key="6">
    <source>
        <dbReference type="Proteomes" id="UP001501444"/>
    </source>
</evidence>
<keyword evidence="6" id="KW-1185">Reference proteome</keyword>
<dbReference type="Gene3D" id="1.10.10.10">
    <property type="entry name" value="Winged helix-like DNA-binding domain superfamily/Winged helix DNA-binding domain"/>
    <property type="match status" value="1"/>
</dbReference>
<protein>
    <recommendedName>
        <fullName evidence="4">HTH deoR-type domain-containing protein</fullName>
    </recommendedName>
</protein>
<dbReference type="InterPro" id="IPR036390">
    <property type="entry name" value="WH_DNA-bd_sf"/>
</dbReference>
<feature type="domain" description="HTH deoR-type" evidence="4">
    <location>
        <begin position="7"/>
        <end position="62"/>
    </location>
</feature>
<evidence type="ECO:0000259" key="4">
    <source>
        <dbReference type="PROSITE" id="PS51000"/>
    </source>
</evidence>
<sequence length="131" mass="14058">METPMLPAVRQQRIIELLARREFVTLTEVQAETGASMATTHRDLARLATKGALARVRGGATRPAGPPAEARLLAAYLVRVRNALERHDLGAVENGLHQALSACERLRSASRRSAPGGGLRPPTPPGTRARP</sequence>
<dbReference type="PROSITE" id="PS51000">
    <property type="entry name" value="HTH_DEOR_2"/>
    <property type="match status" value="1"/>
</dbReference>
<dbReference type="RefSeq" id="WP_344611364.1">
    <property type="nucleotide sequence ID" value="NZ_BAAARV010000013.1"/>
</dbReference>
<dbReference type="SMART" id="SM00420">
    <property type="entry name" value="HTH_DEOR"/>
    <property type="match status" value="1"/>
</dbReference>
<proteinExistence type="predicted"/>
<dbReference type="Proteomes" id="UP001501444">
    <property type="component" value="Unassembled WGS sequence"/>
</dbReference>
<feature type="region of interest" description="Disordered" evidence="3">
    <location>
        <begin position="107"/>
        <end position="131"/>
    </location>
</feature>
<name>A0ABN3FNY8_9ACTN</name>
<keyword evidence="2" id="KW-0804">Transcription</keyword>
<dbReference type="SUPFAM" id="SSF46785">
    <property type="entry name" value="Winged helix' DNA-binding domain"/>
    <property type="match status" value="1"/>
</dbReference>
<accession>A0ABN3FNY8</accession>
<evidence type="ECO:0000256" key="3">
    <source>
        <dbReference type="SAM" id="MobiDB-lite"/>
    </source>
</evidence>
<dbReference type="Pfam" id="PF08220">
    <property type="entry name" value="HTH_DeoR"/>
    <property type="match status" value="1"/>
</dbReference>
<reference evidence="5 6" key="1">
    <citation type="journal article" date="2019" name="Int. J. Syst. Evol. Microbiol.">
        <title>The Global Catalogue of Microorganisms (GCM) 10K type strain sequencing project: providing services to taxonomists for standard genome sequencing and annotation.</title>
        <authorList>
            <consortium name="The Broad Institute Genomics Platform"/>
            <consortium name="The Broad Institute Genome Sequencing Center for Infectious Disease"/>
            <person name="Wu L."/>
            <person name="Ma J."/>
        </authorList>
    </citation>
    <scope>NUCLEOTIDE SEQUENCE [LARGE SCALE GENOMIC DNA]</scope>
    <source>
        <strain evidence="5 6">JCM 3272</strain>
    </source>
</reference>
<dbReference type="EMBL" id="BAAARV010000013">
    <property type="protein sequence ID" value="GAA2334007.1"/>
    <property type="molecule type" value="Genomic_DNA"/>
</dbReference>